<keyword evidence="5" id="KW-0325">Glycoprotein</keyword>
<dbReference type="Pfam" id="PF00450">
    <property type="entry name" value="Peptidase_S10"/>
    <property type="match status" value="1"/>
</dbReference>
<feature type="signal peptide" evidence="6">
    <location>
        <begin position="1"/>
        <end position="17"/>
    </location>
</feature>
<organism evidence="7 8">
    <name type="scientific">Paxillus involutus ATCC 200175</name>
    <dbReference type="NCBI Taxonomy" id="664439"/>
    <lineage>
        <taxon>Eukaryota</taxon>
        <taxon>Fungi</taxon>
        <taxon>Dikarya</taxon>
        <taxon>Basidiomycota</taxon>
        <taxon>Agaricomycotina</taxon>
        <taxon>Agaricomycetes</taxon>
        <taxon>Agaricomycetidae</taxon>
        <taxon>Boletales</taxon>
        <taxon>Paxilineae</taxon>
        <taxon>Paxillaceae</taxon>
        <taxon>Paxillus</taxon>
    </lineage>
</organism>
<dbReference type="PRINTS" id="PR00724">
    <property type="entry name" value="CRBOXYPTASEC"/>
</dbReference>
<keyword evidence="6" id="KW-0732">Signal</keyword>
<dbReference type="GO" id="GO:0004185">
    <property type="term" value="F:serine-type carboxypeptidase activity"/>
    <property type="evidence" value="ECO:0007669"/>
    <property type="project" value="UniProtKB-UniRule"/>
</dbReference>
<gene>
    <name evidence="7" type="ORF">PAXINDRAFT_14266</name>
</gene>
<evidence type="ECO:0000256" key="6">
    <source>
        <dbReference type="RuleBase" id="RU361156"/>
    </source>
</evidence>
<dbReference type="PROSITE" id="PS00131">
    <property type="entry name" value="CARBOXYPEPT_SER_SER"/>
    <property type="match status" value="1"/>
</dbReference>
<feature type="chain" id="PRO_5006514540" description="Carboxypeptidase" evidence="6">
    <location>
        <begin position="18"/>
        <end position="495"/>
    </location>
</feature>
<keyword evidence="2 6" id="KW-0121">Carboxypeptidase</keyword>
<sequence length="495" mass="55524">MILAKAFVALLAASTGARMMRKDEVRERQMEALKKWRRGPGPAVLHESTKRSEVQNITFSNPKASEFWVDGSALPLVDFDVGPSWAGLLPISNNPNEMRQLFFWFFPPGPEGSLDDLIFWTNCGPGCSSLKGLLQENGRSTIKPLSWSYGQAKPTVNENSWTNLSSVLWVEQPVGTGFSQGTPNIENEDQLSEQLLWLTGESYAGFHVPYIANYIYENPTLLDLSLQGILIIDPLISSWVVQEEIPAVNFVHKYEGLFSFNQTFLKYLNEKAARCNYTDYVSTYLTYPPKGLLPLPGGFSDITADCDVWEDIFNAALIINPAFNMYRIWDTYPILWDILGFPGSFPQEQSPIYFNRKEVKEAIHAPVDTEWSECSVANVFPDGDNSLPPAFTVLPNVIEKSVRSVIVHGMADFVLIAEGTRIIIQNMTWNGLQGFQTPILDDSFIVDDVGAFGTMHSERGLTYYEVVLSGHMVPQFSPVAAFQIMQHLMGFRDTP</sequence>
<protein>
    <recommendedName>
        <fullName evidence="6">Carboxypeptidase</fullName>
        <ecNumber evidence="6">3.4.16.-</ecNumber>
    </recommendedName>
</protein>
<dbReference type="EC" id="3.4.16.-" evidence="6"/>
<evidence type="ECO:0000313" key="7">
    <source>
        <dbReference type="EMBL" id="KIJ12902.1"/>
    </source>
</evidence>
<name>A0A0C9TZB1_PAXIN</name>
<dbReference type="EMBL" id="KN819358">
    <property type="protein sequence ID" value="KIJ12902.1"/>
    <property type="molecule type" value="Genomic_DNA"/>
</dbReference>
<dbReference type="InterPro" id="IPR029058">
    <property type="entry name" value="AB_hydrolase_fold"/>
</dbReference>
<keyword evidence="8" id="KW-1185">Reference proteome</keyword>
<dbReference type="OrthoDB" id="443318at2759"/>
<dbReference type="PANTHER" id="PTHR11802">
    <property type="entry name" value="SERINE PROTEASE FAMILY S10 SERINE CARBOXYPEPTIDASE"/>
    <property type="match status" value="1"/>
</dbReference>
<accession>A0A0C9TZB1</accession>
<evidence type="ECO:0000256" key="3">
    <source>
        <dbReference type="ARBA" id="ARBA00022670"/>
    </source>
</evidence>
<dbReference type="GO" id="GO:0006508">
    <property type="term" value="P:proteolysis"/>
    <property type="evidence" value="ECO:0007669"/>
    <property type="project" value="UniProtKB-KW"/>
</dbReference>
<dbReference type="SUPFAM" id="SSF53474">
    <property type="entry name" value="alpha/beta-Hydrolases"/>
    <property type="match status" value="1"/>
</dbReference>
<evidence type="ECO:0000256" key="2">
    <source>
        <dbReference type="ARBA" id="ARBA00022645"/>
    </source>
</evidence>
<evidence type="ECO:0000256" key="5">
    <source>
        <dbReference type="ARBA" id="ARBA00023180"/>
    </source>
</evidence>
<dbReference type="Gene3D" id="3.40.50.1820">
    <property type="entry name" value="alpha/beta hydrolase"/>
    <property type="match status" value="1"/>
</dbReference>
<reference evidence="7 8" key="1">
    <citation type="submission" date="2014-06" db="EMBL/GenBank/DDBJ databases">
        <authorList>
            <consortium name="DOE Joint Genome Institute"/>
            <person name="Kuo A."/>
            <person name="Kohler A."/>
            <person name="Nagy L.G."/>
            <person name="Floudas D."/>
            <person name="Copeland A."/>
            <person name="Barry K.W."/>
            <person name="Cichocki N."/>
            <person name="Veneault-Fourrey C."/>
            <person name="LaButti K."/>
            <person name="Lindquist E.A."/>
            <person name="Lipzen A."/>
            <person name="Lundell T."/>
            <person name="Morin E."/>
            <person name="Murat C."/>
            <person name="Sun H."/>
            <person name="Tunlid A."/>
            <person name="Henrissat B."/>
            <person name="Grigoriev I.V."/>
            <person name="Hibbett D.S."/>
            <person name="Martin F."/>
            <person name="Nordberg H.P."/>
            <person name="Cantor M.N."/>
            <person name="Hua S.X."/>
        </authorList>
    </citation>
    <scope>NUCLEOTIDE SEQUENCE [LARGE SCALE GENOMIC DNA]</scope>
    <source>
        <strain evidence="7 8">ATCC 200175</strain>
    </source>
</reference>
<dbReference type="Proteomes" id="UP000053647">
    <property type="component" value="Unassembled WGS sequence"/>
</dbReference>
<dbReference type="AlphaFoldDB" id="A0A0C9TZB1"/>
<comment type="similarity">
    <text evidence="1 6">Belongs to the peptidase S10 family.</text>
</comment>
<dbReference type="InterPro" id="IPR001563">
    <property type="entry name" value="Peptidase_S10"/>
</dbReference>
<evidence type="ECO:0000256" key="4">
    <source>
        <dbReference type="ARBA" id="ARBA00022801"/>
    </source>
</evidence>
<proteinExistence type="inferred from homology"/>
<reference evidence="8" key="2">
    <citation type="submission" date="2015-01" db="EMBL/GenBank/DDBJ databases">
        <title>Evolutionary Origins and Diversification of the Mycorrhizal Mutualists.</title>
        <authorList>
            <consortium name="DOE Joint Genome Institute"/>
            <consortium name="Mycorrhizal Genomics Consortium"/>
            <person name="Kohler A."/>
            <person name="Kuo A."/>
            <person name="Nagy L.G."/>
            <person name="Floudas D."/>
            <person name="Copeland A."/>
            <person name="Barry K.W."/>
            <person name="Cichocki N."/>
            <person name="Veneault-Fourrey C."/>
            <person name="LaButti K."/>
            <person name="Lindquist E.A."/>
            <person name="Lipzen A."/>
            <person name="Lundell T."/>
            <person name="Morin E."/>
            <person name="Murat C."/>
            <person name="Riley R."/>
            <person name="Ohm R."/>
            <person name="Sun H."/>
            <person name="Tunlid A."/>
            <person name="Henrissat B."/>
            <person name="Grigoriev I.V."/>
            <person name="Hibbett D.S."/>
            <person name="Martin F."/>
        </authorList>
    </citation>
    <scope>NUCLEOTIDE SEQUENCE [LARGE SCALE GENOMIC DNA]</scope>
    <source>
        <strain evidence="8">ATCC 200175</strain>
    </source>
</reference>
<keyword evidence="3 6" id="KW-0645">Protease</keyword>
<keyword evidence="4 6" id="KW-0378">Hydrolase</keyword>
<dbReference type="HOGENOM" id="CLU_008523_12_3_1"/>
<evidence type="ECO:0000313" key="8">
    <source>
        <dbReference type="Proteomes" id="UP000053647"/>
    </source>
</evidence>
<dbReference type="InterPro" id="IPR018202">
    <property type="entry name" value="Ser_caboxypep_ser_AS"/>
</dbReference>
<dbReference type="PANTHER" id="PTHR11802:SF479">
    <property type="entry name" value="CARBOXYPEPTIDASE"/>
    <property type="match status" value="1"/>
</dbReference>
<evidence type="ECO:0000256" key="1">
    <source>
        <dbReference type="ARBA" id="ARBA00009431"/>
    </source>
</evidence>